<dbReference type="GO" id="GO:0035861">
    <property type="term" value="C:site of double-strand break"/>
    <property type="evidence" value="ECO:0007669"/>
    <property type="project" value="EnsemblFungi"/>
</dbReference>
<dbReference type="EMBL" id="KQ964565">
    <property type="protein sequence ID" value="KXN68698.1"/>
    <property type="molecule type" value="Genomic_DNA"/>
</dbReference>
<protein>
    <recommendedName>
        <fullName evidence="6">DNA topoisomerase</fullName>
        <ecNumber evidence="6">5.6.2.1</ecNumber>
    </recommendedName>
</protein>
<dbReference type="InterPro" id="IPR013824">
    <property type="entry name" value="Topo_IA_cen_sub1"/>
</dbReference>
<keyword evidence="4 6" id="KW-0238">DNA-binding</keyword>
<dbReference type="STRING" id="796925.A0A137P159"/>
<dbReference type="PROSITE" id="PS50880">
    <property type="entry name" value="TOPRIM"/>
    <property type="match status" value="1"/>
</dbReference>
<dbReference type="FunFam" id="1.10.290.10:FF:000001">
    <property type="entry name" value="DNA topoisomerase"/>
    <property type="match status" value="1"/>
</dbReference>
<dbReference type="SMART" id="SM00493">
    <property type="entry name" value="TOPRIM"/>
    <property type="match status" value="1"/>
</dbReference>
<organism evidence="9 10">
    <name type="scientific">Conidiobolus coronatus (strain ATCC 28846 / CBS 209.66 / NRRL 28638)</name>
    <name type="common">Delacroixia coronata</name>
    <dbReference type="NCBI Taxonomy" id="796925"/>
    <lineage>
        <taxon>Eukaryota</taxon>
        <taxon>Fungi</taxon>
        <taxon>Fungi incertae sedis</taxon>
        <taxon>Zoopagomycota</taxon>
        <taxon>Entomophthoromycotina</taxon>
        <taxon>Entomophthoromycetes</taxon>
        <taxon>Entomophthorales</taxon>
        <taxon>Ancylistaceae</taxon>
        <taxon>Conidiobolus</taxon>
    </lineage>
</organism>
<evidence type="ECO:0000256" key="1">
    <source>
        <dbReference type="ARBA" id="ARBA00000213"/>
    </source>
</evidence>
<evidence type="ECO:0000256" key="4">
    <source>
        <dbReference type="ARBA" id="ARBA00023125"/>
    </source>
</evidence>
<sequence>MRVLCVAEKPSMATELSKILSQGTANRRDGLDQYCANWDFNYQFQNKSCLFTMTSIRGHIMTLDFIAPYNKWLSCQPLFLFETPVQKLVSKEMKNVEKNLLTEARRAQILIIWTDCDREGENIGEEIANICKKANSNIIVYRAKYSVVQPSHIHNACKSPITIDILQAQAVNIRMIIDLRIGASLTRFQTLSLKAAFPELDKDIISYGSCQFPTLGFIVDQYEKAKSFIPENFWYIFFSYTKQENIEFKWKRNKLFDYFTAVILYECCMTEPTAKVILKKEKPTSKWKPLPLTTVELQKAASKILKISSDETMMIAESLYNKGFISYPRTETDQYTPNFEFKPLIEKQLTHPQWGKFANSLISGGKFREPRKGKNNDNSHPPIHPTAQVVNLEGNSKKIYEFITRRFLACCSDDAKGSQTDFEVDIAGEIFTTSGLTIFEKNYLGVYTYEKWNAKTIPNLNYGEIFTPTIFELREGITSAPKLLTEAELISLMDQNQIGTDATIQDHIKKILDRKYAYRENSQQLFMPSKLGIGLVEGYNNIGLERSLTKPLLRRQLEQQLKMVCDGSLQHERVLADSLSMYKEMFIKSFENLPILINELNKFFTLENFQNLQTRYELS</sequence>
<dbReference type="InterPro" id="IPR003602">
    <property type="entry name" value="Topo_IA_DNA-bd_dom"/>
</dbReference>
<evidence type="ECO:0000259" key="7">
    <source>
        <dbReference type="PROSITE" id="PS50880"/>
    </source>
</evidence>
<dbReference type="InterPro" id="IPR013826">
    <property type="entry name" value="Topo_IA_cen_sub3"/>
</dbReference>
<name>A0A137P159_CONC2</name>
<evidence type="ECO:0000256" key="3">
    <source>
        <dbReference type="ARBA" id="ARBA00023029"/>
    </source>
</evidence>
<keyword evidence="5 6" id="KW-0413">Isomerase</keyword>
<dbReference type="OrthoDB" id="430051at2759"/>
<dbReference type="GO" id="GO:0007004">
    <property type="term" value="P:telomere maintenance via telomerase"/>
    <property type="evidence" value="ECO:0007669"/>
    <property type="project" value="EnsemblFungi"/>
</dbReference>
<dbReference type="GO" id="GO:0006301">
    <property type="term" value="P:DNA damage tolerance"/>
    <property type="evidence" value="ECO:0007669"/>
    <property type="project" value="EnsemblFungi"/>
</dbReference>
<dbReference type="CDD" id="cd03362">
    <property type="entry name" value="TOPRIM_TopoIA_TopoIII"/>
    <property type="match status" value="1"/>
</dbReference>
<dbReference type="GO" id="GO:0007064">
    <property type="term" value="P:mitotic sister chromatid cohesion"/>
    <property type="evidence" value="ECO:0007669"/>
    <property type="project" value="EnsemblFungi"/>
</dbReference>
<dbReference type="Gene3D" id="1.10.460.10">
    <property type="entry name" value="Topoisomerase I, domain 2"/>
    <property type="match status" value="1"/>
</dbReference>
<proteinExistence type="inferred from homology"/>
<dbReference type="Pfam" id="PF01131">
    <property type="entry name" value="Topoisom_bac"/>
    <property type="match status" value="1"/>
</dbReference>
<accession>A0A137P159</accession>
<comment type="catalytic activity">
    <reaction evidence="1 6">
        <text>ATP-independent breakage of single-stranded DNA, followed by passage and rejoining.</text>
        <dbReference type="EC" id="5.6.2.1"/>
    </reaction>
</comment>
<dbReference type="SUPFAM" id="SSF56712">
    <property type="entry name" value="Prokaryotic type I DNA topoisomerase"/>
    <property type="match status" value="1"/>
</dbReference>
<dbReference type="AlphaFoldDB" id="A0A137P159"/>
<dbReference type="Gene3D" id="2.70.20.10">
    <property type="entry name" value="Topoisomerase I, domain 3"/>
    <property type="match status" value="1"/>
</dbReference>
<dbReference type="GO" id="GO:0031422">
    <property type="term" value="C:RecQ family helicase-topoisomerase III complex"/>
    <property type="evidence" value="ECO:0007669"/>
    <property type="project" value="EnsemblFungi"/>
</dbReference>
<dbReference type="InterPro" id="IPR013497">
    <property type="entry name" value="Topo_IA_cen"/>
</dbReference>
<keyword evidence="3 6" id="KW-0799">Topoisomerase</keyword>
<dbReference type="InterPro" id="IPR023405">
    <property type="entry name" value="Topo_IA_core_domain"/>
</dbReference>
<dbReference type="CDD" id="cd00186">
    <property type="entry name" value="TOP1Ac"/>
    <property type="match status" value="1"/>
</dbReference>
<dbReference type="InterPro" id="IPR006171">
    <property type="entry name" value="TOPRIM_dom"/>
</dbReference>
<evidence type="ECO:0000256" key="2">
    <source>
        <dbReference type="ARBA" id="ARBA00009446"/>
    </source>
</evidence>
<dbReference type="PANTHER" id="PTHR11390:SF21">
    <property type="entry name" value="DNA TOPOISOMERASE 3-ALPHA"/>
    <property type="match status" value="1"/>
</dbReference>
<dbReference type="GO" id="GO:0006265">
    <property type="term" value="P:DNA topological change"/>
    <property type="evidence" value="ECO:0007669"/>
    <property type="project" value="EnsemblFungi"/>
</dbReference>
<dbReference type="GO" id="GO:0003677">
    <property type="term" value="F:DNA binding"/>
    <property type="evidence" value="ECO:0007669"/>
    <property type="project" value="UniProtKB-KW"/>
</dbReference>
<keyword evidence="10" id="KW-1185">Reference proteome</keyword>
<dbReference type="GO" id="GO:0003917">
    <property type="term" value="F:DNA topoisomerase type I (single strand cut, ATP-independent) activity"/>
    <property type="evidence" value="ECO:0007669"/>
    <property type="project" value="UniProtKB-EC"/>
</dbReference>
<dbReference type="GO" id="GO:0033260">
    <property type="term" value="P:nuclear DNA replication"/>
    <property type="evidence" value="ECO:0007669"/>
    <property type="project" value="EnsemblFungi"/>
</dbReference>
<dbReference type="Gene3D" id="3.40.50.140">
    <property type="match status" value="1"/>
</dbReference>
<comment type="similarity">
    <text evidence="2 6">Belongs to the type IA topoisomerase family.</text>
</comment>
<dbReference type="GO" id="GO:0007131">
    <property type="term" value="P:reciprocal meiotic recombination"/>
    <property type="evidence" value="ECO:0007669"/>
    <property type="project" value="EnsemblFungi"/>
</dbReference>
<gene>
    <name evidence="9" type="ORF">CONCODRAFT_166355</name>
</gene>
<feature type="domain" description="Toprim" evidence="7">
    <location>
        <begin position="2"/>
        <end position="146"/>
    </location>
</feature>
<dbReference type="SMART" id="SM00436">
    <property type="entry name" value="TOP1Bc"/>
    <property type="match status" value="1"/>
</dbReference>
<dbReference type="Proteomes" id="UP000070444">
    <property type="component" value="Unassembled WGS sequence"/>
</dbReference>
<dbReference type="PRINTS" id="PR00417">
    <property type="entry name" value="PRTPISMRASEI"/>
</dbReference>
<dbReference type="SMART" id="SM00437">
    <property type="entry name" value="TOP1Ac"/>
    <property type="match status" value="1"/>
</dbReference>
<evidence type="ECO:0000313" key="10">
    <source>
        <dbReference type="Proteomes" id="UP000070444"/>
    </source>
</evidence>
<evidence type="ECO:0000256" key="5">
    <source>
        <dbReference type="ARBA" id="ARBA00023235"/>
    </source>
</evidence>
<dbReference type="InterPro" id="IPR000380">
    <property type="entry name" value="Topo_IA"/>
</dbReference>
<dbReference type="GO" id="GO:0005634">
    <property type="term" value="C:nucleus"/>
    <property type="evidence" value="ECO:0007669"/>
    <property type="project" value="EnsemblFungi"/>
</dbReference>
<dbReference type="FunFam" id="3.40.50.140:FF:000003">
    <property type="entry name" value="DNA topoisomerase"/>
    <property type="match status" value="1"/>
</dbReference>
<dbReference type="GO" id="GO:0140226">
    <property type="term" value="F:RNA topoisomerase activity"/>
    <property type="evidence" value="ECO:0007669"/>
    <property type="project" value="EnsemblFungi"/>
</dbReference>
<dbReference type="PROSITE" id="PS52039">
    <property type="entry name" value="TOPO_IA_2"/>
    <property type="match status" value="1"/>
</dbReference>
<evidence type="ECO:0000256" key="6">
    <source>
        <dbReference type="RuleBase" id="RU362092"/>
    </source>
</evidence>
<reference evidence="9 10" key="1">
    <citation type="journal article" date="2015" name="Genome Biol. Evol.">
        <title>Phylogenomic analyses indicate that early fungi evolved digesting cell walls of algal ancestors of land plants.</title>
        <authorList>
            <person name="Chang Y."/>
            <person name="Wang S."/>
            <person name="Sekimoto S."/>
            <person name="Aerts A.L."/>
            <person name="Choi C."/>
            <person name="Clum A."/>
            <person name="LaButti K.M."/>
            <person name="Lindquist E.A."/>
            <person name="Yee Ngan C."/>
            <person name="Ohm R.A."/>
            <person name="Salamov A.A."/>
            <person name="Grigoriev I.V."/>
            <person name="Spatafora J.W."/>
            <person name="Berbee M.L."/>
        </authorList>
    </citation>
    <scope>NUCLEOTIDE SEQUENCE [LARGE SCALE GENOMIC DNA]</scope>
    <source>
        <strain evidence="9 10">NRRL 28638</strain>
    </source>
</reference>
<dbReference type="Pfam" id="PF01751">
    <property type="entry name" value="Toprim"/>
    <property type="match status" value="1"/>
</dbReference>
<feature type="domain" description="Topo IA-type catalytic" evidence="8">
    <location>
        <begin position="164"/>
        <end position="586"/>
    </location>
</feature>
<dbReference type="InterPro" id="IPR013825">
    <property type="entry name" value="Topo_IA_cen_sub2"/>
</dbReference>
<dbReference type="GO" id="GO:0000724">
    <property type="term" value="P:double-strand break repair via homologous recombination"/>
    <property type="evidence" value="ECO:0007669"/>
    <property type="project" value="EnsemblFungi"/>
</dbReference>
<dbReference type="GO" id="GO:0000722">
    <property type="term" value="P:telomere maintenance via recombination"/>
    <property type="evidence" value="ECO:0007669"/>
    <property type="project" value="EnsemblFungi"/>
</dbReference>
<dbReference type="EC" id="5.6.2.1" evidence="6"/>
<dbReference type="OMA" id="VIHNVYS"/>
<dbReference type="InterPro" id="IPR034144">
    <property type="entry name" value="TOPRIM_TopoIII"/>
</dbReference>
<evidence type="ECO:0000313" key="9">
    <source>
        <dbReference type="EMBL" id="KXN68698.1"/>
    </source>
</evidence>
<dbReference type="PANTHER" id="PTHR11390">
    <property type="entry name" value="PROKARYOTIC DNA TOPOISOMERASE"/>
    <property type="match status" value="1"/>
</dbReference>
<dbReference type="GO" id="GO:0000018">
    <property type="term" value="P:regulation of DNA recombination"/>
    <property type="evidence" value="ECO:0007669"/>
    <property type="project" value="EnsemblFungi"/>
</dbReference>
<dbReference type="Gene3D" id="1.10.290.10">
    <property type="entry name" value="Topoisomerase I, domain 4"/>
    <property type="match status" value="1"/>
</dbReference>
<comment type="function">
    <text evidence="6">Introduces a single-strand break via transesterification at a target site in duplex DNA. Releases the supercoiling and torsional tension of DNA introduced during the DNA replication and transcription by transiently cleaving and rejoining one strand of the DNA duplex. The scissile phosphodiester is attacked by the catalytic tyrosine of the enzyme, resulting in the formation of a DNA-(5'-phosphotyrosyl)-enzyme intermediate and the expulsion of a 3'-OH DNA strand.</text>
</comment>
<dbReference type="InterPro" id="IPR003601">
    <property type="entry name" value="Topo_IA_2"/>
</dbReference>
<evidence type="ECO:0000259" key="8">
    <source>
        <dbReference type="PROSITE" id="PS52039"/>
    </source>
</evidence>